<dbReference type="InterPro" id="IPR052342">
    <property type="entry name" value="MCH/BMMD"/>
</dbReference>
<dbReference type="PANTHER" id="PTHR43664:SF1">
    <property type="entry name" value="BETA-METHYLMALYL-COA DEHYDRATASE"/>
    <property type="match status" value="1"/>
</dbReference>
<protein>
    <submittedName>
        <fullName evidence="2">MaoC family dehydratase</fullName>
    </submittedName>
</protein>
<dbReference type="Pfam" id="PF01575">
    <property type="entry name" value="MaoC_dehydratas"/>
    <property type="match status" value="1"/>
</dbReference>
<keyword evidence="3" id="KW-1185">Reference proteome</keyword>
<proteinExistence type="predicted"/>
<dbReference type="KEGG" id="kmn:HW532_10000"/>
<evidence type="ECO:0000259" key="1">
    <source>
        <dbReference type="Pfam" id="PF01575"/>
    </source>
</evidence>
<dbReference type="AlphaFoldDB" id="A0A7S8HBX4"/>
<evidence type="ECO:0000313" key="3">
    <source>
        <dbReference type="Proteomes" id="UP000593594"/>
    </source>
</evidence>
<sequence length="155" mass="16880">MAGLWLEEFEPGMVIRHAITRTVTEADNVGFSVQTMNPQPLHIDRHFAGATEWKQPLVNSLLTLGMMIGISVHETTLGTTLGNLGMREVSFPHPVFHGDTLGVETEVVSARPSKSRPGQGIVEFEHRAFNQDGVLVASCTRAALMRARPAPAVPE</sequence>
<feature type="domain" description="MaoC-like" evidence="1">
    <location>
        <begin position="11"/>
        <end position="114"/>
    </location>
</feature>
<dbReference type="InterPro" id="IPR029069">
    <property type="entry name" value="HotDog_dom_sf"/>
</dbReference>
<dbReference type="CDD" id="cd03451">
    <property type="entry name" value="FkbR2"/>
    <property type="match status" value="1"/>
</dbReference>
<gene>
    <name evidence="2" type="ORF">HW532_10000</name>
</gene>
<name>A0A7S8HBX4_9HYPH</name>
<dbReference type="Proteomes" id="UP000593594">
    <property type="component" value="Chromosome"/>
</dbReference>
<dbReference type="EMBL" id="CP058214">
    <property type="protein sequence ID" value="QPC42991.1"/>
    <property type="molecule type" value="Genomic_DNA"/>
</dbReference>
<dbReference type="SUPFAM" id="SSF54637">
    <property type="entry name" value="Thioesterase/thiol ester dehydrase-isomerase"/>
    <property type="match status" value="1"/>
</dbReference>
<organism evidence="2 3">
    <name type="scientific">Kaustia mangrovi</name>
    <dbReference type="NCBI Taxonomy" id="2593653"/>
    <lineage>
        <taxon>Bacteria</taxon>
        <taxon>Pseudomonadati</taxon>
        <taxon>Pseudomonadota</taxon>
        <taxon>Alphaproteobacteria</taxon>
        <taxon>Hyphomicrobiales</taxon>
        <taxon>Parvibaculaceae</taxon>
        <taxon>Kaustia</taxon>
    </lineage>
</organism>
<dbReference type="RefSeq" id="WP_213164231.1">
    <property type="nucleotide sequence ID" value="NZ_CP058214.1"/>
</dbReference>
<dbReference type="InterPro" id="IPR002539">
    <property type="entry name" value="MaoC-like_dom"/>
</dbReference>
<reference evidence="2 3" key="1">
    <citation type="submission" date="2020-06" db="EMBL/GenBank/DDBJ databases">
        <title>Genome sequence of 2 isolates from Red Sea Mangroves.</title>
        <authorList>
            <person name="Sefrji F."/>
            <person name="Michoud G."/>
            <person name="Merlino G."/>
            <person name="Daffonchio D."/>
        </authorList>
    </citation>
    <scope>NUCLEOTIDE SEQUENCE [LARGE SCALE GENOMIC DNA]</scope>
    <source>
        <strain evidence="2 3">R1DC25</strain>
    </source>
</reference>
<dbReference type="Gene3D" id="3.10.129.10">
    <property type="entry name" value="Hotdog Thioesterase"/>
    <property type="match status" value="1"/>
</dbReference>
<accession>A0A7S8HBX4</accession>
<dbReference type="PANTHER" id="PTHR43664">
    <property type="entry name" value="MONOAMINE OXIDASE-RELATED"/>
    <property type="match status" value="1"/>
</dbReference>
<evidence type="ECO:0000313" key="2">
    <source>
        <dbReference type="EMBL" id="QPC42991.1"/>
    </source>
</evidence>